<accession>X0VVN2</accession>
<proteinExistence type="predicted"/>
<organism evidence="3">
    <name type="scientific">marine sediment metagenome</name>
    <dbReference type="NCBI Taxonomy" id="412755"/>
    <lineage>
        <taxon>unclassified sequences</taxon>
        <taxon>metagenomes</taxon>
        <taxon>ecological metagenomes</taxon>
    </lineage>
</organism>
<dbReference type="EMBL" id="BARS01033128">
    <property type="protein sequence ID" value="GAG22360.1"/>
    <property type="molecule type" value="Genomic_DNA"/>
</dbReference>
<sequence length="91" mass="10383">MPQEDTQFKPGQSGNPKGRKRSQAKTMLQKALKRASKNHDNVKFLDMVADKAFTDKEWGIAVFHKLVPTLKAIQAEVYAEGFRIIIERPKE</sequence>
<evidence type="ECO:0000259" key="2">
    <source>
        <dbReference type="Pfam" id="PF18932"/>
    </source>
</evidence>
<comment type="caution">
    <text evidence="3">The sequence shown here is derived from an EMBL/GenBank/DDBJ whole genome shotgun (WGS) entry which is preliminary data.</text>
</comment>
<dbReference type="Pfam" id="PF18932">
    <property type="entry name" value="DUF5681"/>
    <property type="match status" value="1"/>
</dbReference>
<name>X0VVN2_9ZZZZ</name>
<evidence type="ECO:0000256" key="1">
    <source>
        <dbReference type="SAM" id="MobiDB-lite"/>
    </source>
</evidence>
<gene>
    <name evidence="3" type="ORF">S01H1_51336</name>
</gene>
<feature type="domain" description="DUF5681" evidence="2">
    <location>
        <begin position="5"/>
        <end position="44"/>
    </location>
</feature>
<dbReference type="AlphaFoldDB" id="X0VVN2"/>
<dbReference type="InterPro" id="IPR043736">
    <property type="entry name" value="DUF5681"/>
</dbReference>
<evidence type="ECO:0000313" key="3">
    <source>
        <dbReference type="EMBL" id="GAG22360.1"/>
    </source>
</evidence>
<reference evidence="3" key="1">
    <citation type="journal article" date="2014" name="Front. Microbiol.">
        <title>High frequency of phylogenetically diverse reductive dehalogenase-homologous genes in deep subseafloor sedimentary metagenomes.</title>
        <authorList>
            <person name="Kawai M."/>
            <person name="Futagami T."/>
            <person name="Toyoda A."/>
            <person name="Takaki Y."/>
            <person name="Nishi S."/>
            <person name="Hori S."/>
            <person name="Arai W."/>
            <person name="Tsubouchi T."/>
            <person name="Morono Y."/>
            <person name="Uchiyama I."/>
            <person name="Ito T."/>
            <person name="Fujiyama A."/>
            <person name="Inagaki F."/>
            <person name="Takami H."/>
        </authorList>
    </citation>
    <scope>NUCLEOTIDE SEQUENCE</scope>
    <source>
        <strain evidence="3">Expedition CK06-06</strain>
    </source>
</reference>
<protein>
    <recommendedName>
        <fullName evidence="2">DUF5681 domain-containing protein</fullName>
    </recommendedName>
</protein>
<feature type="region of interest" description="Disordered" evidence="1">
    <location>
        <begin position="1"/>
        <end position="27"/>
    </location>
</feature>